<dbReference type="OrthoDB" id="8914001at2"/>
<dbReference type="GO" id="GO:0015074">
    <property type="term" value="P:DNA integration"/>
    <property type="evidence" value="ECO:0007669"/>
    <property type="project" value="InterPro"/>
</dbReference>
<name>A0A1G7RQ55_9GAMM</name>
<dbReference type="GO" id="GO:0003677">
    <property type="term" value="F:DNA binding"/>
    <property type="evidence" value="ECO:0007669"/>
    <property type="project" value="InterPro"/>
</dbReference>
<dbReference type="InterPro" id="IPR013762">
    <property type="entry name" value="Integrase-like_cat_sf"/>
</dbReference>
<dbReference type="RefSeq" id="WP_143024611.1">
    <property type="nucleotide sequence ID" value="NZ_FNBM01000007.1"/>
</dbReference>
<evidence type="ECO:0000313" key="3">
    <source>
        <dbReference type="Proteomes" id="UP000243378"/>
    </source>
</evidence>
<organism evidence="2 3">
    <name type="scientific">Phytopseudomonas seleniipraecipitans</name>
    <dbReference type="NCBI Taxonomy" id="640205"/>
    <lineage>
        <taxon>Bacteria</taxon>
        <taxon>Pseudomonadati</taxon>
        <taxon>Pseudomonadota</taxon>
        <taxon>Gammaproteobacteria</taxon>
        <taxon>Pseudomonadales</taxon>
        <taxon>Pseudomonadaceae</taxon>
        <taxon>Phytopseudomonas</taxon>
    </lineage>
</organism>
<keyword evidence="1" id="KW-0233">DNA recombination</keyword>
<dbReference type="EMBL" id="FNBM01000007">
    <property type="protein sequence ID" value="SDG12339.1"/>
    <property type="molecule type" value="Genomic_DNA"/>
</dbReference>
<dbReference type="Gene3D" id="1.10.443.10">
    <property type="entry name" value="Intergrase catalytic core"/>
    <property type="match status" value="1"/>
</dbReference>
<proteinExistence type="predicted"/>
<gene>
    <name evidence="2" type="ORF">SAMN05216381_3207</name>
</gene>
<protein>
    <submittedName>
        <fullName evidence="2">Uncharacterized protein</fullName>
    </submittedName>
</protein>
<dbReference type="STRING" id="640205.SAMN05216381_3207"/>
<dbReference type="AlphaFoldDB" id="A0A1G7RQ55"/>
<evidence type="ECO:0000313" key="2">
    <source>
        <dbReference type="EMBL" id="SDG12339.1"/>
    </source>
</evidence>
<dbReference type="SUPFAM" id="SSF56349">
    <property type="entry name" value="DNA breaking-rejoining enzymes"/>
    <property type="match status" value="1"/>
</dbReference>
<dbReference type="GO" id="GO:0006310">
    <property type="term" value="P:DNA recombination"/>
    <property type="evidence" value="ECO:0007669"/>
    <property type="project" value="UniProtKB-KW"/>
</dbReference>
<evidence type="ECO:0000256" key="1">
    <source>
        <dbReference type="ARBA" id="ARBA00023172"/>
    </source>
</evidence>
<accession>A0A1G7RQ55</accession>
<sequence>MSLIKKMGQVLPNDQEKKWTEDELSKLRYPERIAILDKFKAEGGFGDPQIDCPDWLVNGCNFDSPVWFCSLGGGDRKISIKVDFNVRLEDGSSLLDFQNSELLRSIKLFLCLQIHTRYNGGCRKVADVEVDTFKWALKFIDNLLLNVDEFKIAEVNFGLLTRGAVLEYLAGKTGYPSSTCLYEYPSRLANFLRNETKSISAEDIADARSLWPEIDELPAVSDRSLDLDDEELLKARTYIVKRGWYSKQYGAIKYNSRPFLECLYENTLMGKELVPKTFSELNESIVHKTEYPAVPVRNPPAIGVSEKILSRNIRVLKKLVLVQHMIPTASVDAGMLARIKLKGIVPLIDKKEKGRYRTLPGTVVFDLIRDSYEYIVKNKQSVMVNAVLWCLSNHRSEIKASQAHRAMRFKSSLENRLHARAATGQWLTTYSMRPDNYFDLFRAKPVLYDAYRVLMGSYFCLIGALTARRQDELLGLQEQNCLYPNKDPNLLENKKINYQMTFKAGKTGNSKSRKAVRVPIPMMVARLLWDLKEIHRELVRFELVSKAAPLLLYIQPDNLVVKPMDATLYNNCLSAVCDYAETPVIKLEDGVEARFYVRQHQLRRFFALVFFHSSGFKALDSLRAFLGHSDPLHLYTYILEVIPGSMLDTVKADSLTDAVFSESATVENLNAVRGILCQTLGVQGIFAKSPRELSKIAKQSMSTDYSALDISQFSYDEVQSNIELFLRSKLIDLQPERISFSCDKGSLNDIHLVVKVA</sequence>
<dbReference type="Proteomes" id="UP000243378">
    <property type="component" value="Unassembled WGS sequence"/>
</dbReference>
<dbReference type="InterPro" id="IPR011010">
    <property type="entry name" value="DNA_brk_join_enz"/>
</dbReference>
<reference evidence="2 3" key="1">
    <citation type="submission" date="2016-10" db="EMBL/GenBank/DDBJ databases">
        <authorList>
            <person name="de Groot N.N."/>
        </authorList>
    </citation>
    <scope>NUCLEOTIDE SEQUENCE [LARGE SCALE GENOMIC DNA]</scope>
    <source>
        <strain evidence="2 3">LMG 25475</strain>
    </source>
</reference>